<dbReference type="GO" id="GO:0046872">
    <property type="term" value="F:metal ion binding"/>
    <property type="evidence" value="ECO:0007669"/>
    <property type="project" value="UniProtKB-UniRule"/>
</dbReference>
<dbReference type="EC" id="2.7.1.180" evidence="1 10"/>
<dbReference type="AlphaFoldDB" id="A0A1H9HHP3"/>
<dbReference type="STRING" id="180197.SAMN02982919_00814"/>
<evidence type="ECO:0000256" key="10">
    <source>
        <dbReference type="PIRNR" id="PIRNR006268"/>
    </source>
</evidence>
<evidence type="ECO:0000313" key="14">
    <source>
        <dbReference type="Proteomes" id="UP000199766"/>
    </source>
</evidence>
<dbReference type="Pfam" id="PF02424">
    <property type="entry name" value="ApbE"/>
    <property type="match status" value="1"/>
</dbReference>
<dbReference type="PANTHER" id="PTHR30040:SF2">
    <property type="entry name" value="FAD:PROTEIN FMN TRANSFERASE"/>
    <property type="match status" value="1"/>
</dbReference>
<dbReference type="OrthoDB" id="9778595at2"/>
<keyword evidence="14" id="KW-1185">Reference proteome</keyword>
<dbReference type="EMBL" id="FOGD01000002">
    <property type="protein sequence ID" value="SEQ61871.1"/>
    <property type="molecule type" value="Genomic_DNA"/>
</dbReference>
<dbReference type="PANTHER" id="PTHR30040">
    <property type="entry name" value="THIAMINE BIOSYNTHESIS LIPOPROTEIN APBE"/>
    <property type="match status" value="1"/>
</dbReference>
<keyword evidence="3 10" id="KW-0285">Flavoprotein</keyword>
<name>A0A1H9HHP3_9BURK</name>
<dbReference type="PIRSF" id="PIRSF006268">
    <property type="entry name" value="ApbE"/>
    <property type="match status" value="1"/>
</dbReference>
<feature type="binding site" evidence="11">
    <location>
        <position position="263"/>
    </location>
    <ligand>
        <name>Mg(2+)</name>
        <dbReference type="ChEBI" id="CHEBI:18420"/>
    </ligand>
</feature>
<gene>
    <name evidence="13" type="ORF">SAMN02982919_00814</name>
</gene>
<comment type="cofactor">
    <cofactor evidence="11">
        <name>Mg(2+)</name>
        <dbReference type="ChEBI" id="CHEBI:18420"/>
    </cofactor>
    <cofactor evidence="11">
        <name>Mn(2+)</name>
        <dbReference type="ChEBI" id="CHEBI:29035"/>
    </cofactor>
    <text evidence="11">Magnesium. Can also use manganese.</text>
</comment>
<evidence type="ECO:0000256" key="11">
    <source>
        <dbReference type="PIRSR" id="PIRSR006268-2"/>
    </source>
</evidence>
<keyword evidence="7 10" id="KW-0460">Magnesium</keyword>
<keyword evidence="5 10" id="KW-0479">Metal-binding</keyword>
<evidence type="ECO:0000256" key="1">
    <source>
        <dbReference type="ARBA" id="ARBA00011955"/>
    </source>
</evidence>
<organism evidence="13 14">
    <name type="scientific">Giesbergeria anulus</name>
    <dbReference type="NCBI Taxonomy" id="180197"/>
    <lineage>
        <taxon>Bacteria</taxon>
        <taxon>Pseudomonadati</taxon>
        <taxon>Pseudomonadota</taxon>
        <taxon>Betaproteobacteria</taxon>
        <taxon>Burkholderiales</taxon>
        <taxon>Comamonadaceae</taxon>
        <taxon>Giesbergeria</taxon>
    </lineage>
</organism>
<feature type="coiled-coil region" evidence="12">
    <location>
        <begin position="24"/>
        <end position="51"/>
    </location>
</feature>
<evidence type="ECO:0000256" key="4">
    <source>
        <dbReference type="ARBA" id="ARBA00022679"/>
    </source>
</evidence>
<keyword evidence="13" id="KW-0449">Lipoprotein</keyword>
<evidence type="ECO:0000256" key="6">
    <source>
        <dbReference type="ARBA" id="ARBA00022827"/>
    </source>
</evidence>
<comment type="catalytic activity">
    <reaction evidence="9 10">
        <text>L-threonyl-[protein] + FAD = FMN-L-threonyl-[protein] + AMP + H(+)</text>
        <dbReference type="Rhea" id="RHEA:36847"/>
        <dbReference type="Rhea" id="RHEA-COMP:11060"/>
        <dbReference type="Rhea" id="RHEA-COMP:11061"/>
        <dbReference type="ChEBI" id="CHEBI:15378"/>
        <dbReference type="ChEBI" id="CHEBI:30013"/>
        <dbReference type="ChEBI" id="CHEBI:57692"/>
        <dbReference type="ChEBI" id="CHEBI:74257"/>
        <dbReference type="ChEBI" id="CHEBI:456215"/>
        <dbReference type="EC" id="2.7.1.180"/>
    </reaction>
</comment>
<reference evidence="13 14" key="1">
    <citation type="submission" date="2016-10" db="EMBL/GenBank/DDBJ databases">
        <authorList>
            <person name="de Groot N.N."/>
        </authorList>
    </citation>
    <scope>NUCLEOTIDE SEQUENCE [LARGE SCALE GENOMIC DNA]</scope>
    <source>
        <strain evidence="13 14">ATCC 35958</strain>
    </source>
</reference>
<evidence type="ECO:0000256" key="2">
    <source>
        <dbReference type="ARBA" id="ARBA00016337"/>
    </source>
</evidence>
<evidence type="ECO:0000256" key="8">
    <source>
        <dbReference type="ARBA" id="ARBA00031306"/>
    </source>
</evidence>
<evidence type="ECO:0000256" key="3">
    <source>
        <dbReference type="ARBA" id="ARBA00022630"/>
    </source>
</evidence>
<feature type="binding site" evidence="11">
    <location>
        <position position="147"/>
    </location>
    <ligand>
        <name>Mg(2+)</name>
        <dbReference type="ChEBI" id="CHEBI:18420"/>
    </ligand>
</feature>
<keyword evidence="12" id="KW-0175">Coiled coil</keyword>
<dbReference type="InterPro" id="IPR003374">
    <property type="entry name" value="ApbE-like_sf"/>
</dbReference>
<evidence type="ECO:0000256" key="12">
    <source>
        <dbReference type="SAM" id="Coils"/>
    </source>
</evidence>
<evidence type="ECO:0000256" key="5">
    <source>
        <dbReference type="ARBA" id="ARBA00022723"/>
    </source>
</evidence>
<dbReference type="RefSeq" id="WP_091453291.1">
    <property type="nucleotide sequence ID" value="NZ_FOGD01000002.1"/>
</dbReference>
<keyword evidence="4 10" id="KW-0808">Transferase</keyword>
<evidence type="ECO:0000256" key="9">
    <source>
        <dbReference type="ARBA" id="ARBA00048540"/>
    </source>
</evidence>
<protein>
    <recommendedName>
        <fullName evidence="2 10">FAD:protein FMN transferase</fullName>
        <ecNumber evidence="1 10">2.7.1.180</ecNumber>
    </recommendedName>
    <alternativeName>
        <fullName evidence="8 10">Flavin transferase</fullName>
    </alternativeName>
</protein>
<proteinExistence type="inferred from homology"/>
<keyword evidence="6 10" id="KW-0274">FAD</keyword>
<dbReference type="Gene3D" id="3.10.520.10">
    <property type="entry name" value="ApbE-like domains"/>
    <property type="match status" value="1"/>
</dbReference>
<dbReference type="InterPro" id="IPR024932">
    <property type="entry name" value="ApbE"/>
</dbReference>
<evidence type="ECO:0000256" key="7">
    <source>
        <dbReference type="ARBA" id="ARBA00022842"/>
    </source>
</evidence>
<evidence type="ECO:0000313" key="13">
    <source>
        <dbReference type="EMBL" id="SEQ61871.1"/>
    </source>
</evidence>
<comment type="similarity">
    <text evidence="10">Belongs to the ApbE family.</text>
</comment>
<accession>A0A1H9HHP3</accession>
<dbReference type="Proteomes" id="UP000199766">
    <property type="component" value="Unassembled WGS sequence"/>
</dbReference>
<dbReference type="GO" id="GO:0016740">
    <property type="term" value="F:transferase activity"/>
    <property type="evidence" value="ECO:0007669"/>
    <property type="project" value="UniProtKB-UniRule"/>
</dbReference>
<sequence length="303" mass="33337">MHCIARNFTALGTPCSFTIHGTSQENLHTLAHDLLAELERLEAKYSRYRADSILSKINKIAAFGGMVVVDDETRTLLNYAQTCYHESRGLFDITSGTLTEVWHRGLNHLPSQAHINQVLLRVGWHRLKWDEHCLDFPTPGLTLDLGGIVKEYAVDRLVTLCRNSGITSGFVNLGGDLAVIGPQPNGEPWQVGIRSPWDKDYPLTQISISYGALASSGDYERCVWLEGKRYGHILNPLTGWPTRVMAAVSVWSPLCVMAGSAATIALLKEEEGPAWLRDIGWPCWWATTDGAVGSSSGLAHQGV</sequence>
<dbReference type="SUPFAM" id="SSF143631">
    <property type="entry name" value="ApbE-like"/>
    <property type="match status" value="1"/>
</dbReference>